<protein>
    <recommendedName>
        <fullName evidence="3">Cytokinin riboside 5'-monophosphate phosphoribohydrolase</fullName>
        <ecNumber evidence="3">3.2.2.n1</ecNumber>
    </recommendedName>
</protein>
<dbReference type="GO" id="GO:0008714">
    <property type="term" value="F:AMP nucleosidase activity"/>
    <property type="evidence" value="ECO:0007669"/>
    <property type="project" value="UniProtKB-EC"/>
</dbReference>
<dbReference type="Proteomes" id="UP000309061">
    <property type="component" value="Chromosome"/>
</dbReference>
<sequence>MTTIKNICVYCGSSPGHDPLHAAAAESLGVALARAGIGLVFGGGSCGLMGIIARATLKNGGRATGIIPGFLDDREIALEGLTELRIVPDMHSRKQLMFEKADAFVALPGGIGTLEELAEQLTWIQLGRHRKPLVIADIGGFWRPLLTLFAHMREEGFIRSGYEMRYLVSERVEDVIPMILSAAKRARESVEADKEVAIERF</sequence>
<dbReference type="Pfam" id="PF03641">
    <property type="entry name" value="Lysine_decarbox"/>
    <property type="match status" value="1"/>
</dbReference>
<keyword evidence="3" id="KW-0203">Cytokinin biosynthesis</keyword>
<comment type="catalytic activity">
    <reaction evidence="1">
        <text>AMP + H2O = D-ribose 5-phosphate + adenine</text>
        <dbReference type="Rhea" id="RHEA:20129"/>
        <dbReference type="ChEBI" id="CHEBI:15377"/>
        <dbReference type="ChEBI" id="CHEBI:16708"/>
        <dbReference type="ChEBI" id="CHEBI:78346"/>
        <dbReference type="ChEBI" id="CHEBI:456215"/>
        <dbReference type="EC" id="3.2.2.4"/>
    </reaction>
</comment>
<dbReference type="OrthoDB" id="9801098at2"/>
<evidence type="ECO:0000256" key="3">
    <source>
        <dbReference type="RuleBase" id="RU363015"/>
    </source>
</evidence>
<dbReference type="GO" id="GO:0005829">
    <property type="term" value="C:cytosol"/>
    <property type="evidence" value="ECO:0007669"/>
    <property type="project" value="TreeGrafter"/>
</dbReference>
<dbReference type="Gene3D" id="3.40.50.450">
    <property type="match status" value="1"/>
</dbReference>
<organism evidence="4 5">
    <name type="scientific">Methylocystis heyeri</name>
    <dbReference type="NCBI Taxonomy" id="391905"/>
    <lineage>
        <taxon>Bacteria</taxon>
        <taxon>Pseudomonadati</taxon>
        <taxon>Pseudomonadota</taxon>
        <taxon>Alphaproteobacteria</taxon>
        <taxon>Hyphomicrobiales</taxon>
        <taxon>Methylocystaceae</taxon>
        <taxon>Methylocystis</taxon>
    </lineage>
</organism>
<dbReference type="KEGG" id="mhey:H2LOC_003000"/>
<comment type="similarity">
    <text evidence="2 3">Belongs to the LOG family.</text>
</comment>
<dbReference type="SUPFAM" id="SSF102405">
    <property type="entry name" value="MCP/YpsA-like"/>
    <property type="match status" value="1"/>
</dbReference>
<evidence type="ECO:0000256" key="2">
    <source>
        <dbReference type="ARBA" id="ARBA00006763"/>
    </source>
</evidence>
<proteinExistence type="inferred from homology"/>
<keyword evidence="3" id="KW-0378">Hydrolase</keyword>
<dbReference type="InterPro" id="IPR031100">
    <property type="entry name" value="LOG_fam"/>
</dbReference>
<dbReference type="EC" id="3.2.2.n1" evidence="3"/>
<dbReference type="InterPro" id="IPR005269">
    <property type="entry name" value="LOG"/>
</dbReference>
<gene>
    <name evidence="4" type="ORF">H2LOC_003000</name>
</gene>
<dbReference type="NCBIfam" id="TIGR00730">
    <property type="entry name" value="Rossman fold protein, TIGR00730 family"/>
    <property type="match status" value="1"/>
</dbReference>
<dbReference type="PANTHER" id="PTHR31223:SF70">
    <property type="entry name" value="LOG FAMILY PROTEIN YJL055W"/>
    <property type="match status" value="1"/>
</dbReference>
<evidence type="ECO:0000313" key="4">
    <source>
        <dbReference type="EMBL" id="QGM44738.1"/>
    </source>
</evidence>
<name>A0A6B8KDV7_9HYPH</name>
<evidence type="ECO:0000256" key="1">
    <source>
        <dbReference type="ARBA" id="ARBA00000274"/>
    </source>
</evidence>
<dbReference type="EMBL" id="CP046052">
    <property type="protein sequence ID" value="QGM44738.1"/>
    <property type="molecule type" value="Genomic_DNA"/>
</dbReference>
<dbReference type="GO" id="GO:0009691">
    <property type="term" value="P:cytokinin biosynthetic process"/>
    <property type="evidence" value="ECO:0007669"/>
    <property type="project" value="UniProtKB-UniRule"/>
</dbReference>
<evidence type="ECO:0000313" key="5">
    <source>
        <dbReference type="Proteomes" id="UP000309061"/>
    </source>
</evidence>
<dbReference type="RefSeq" id="WP_136495036.1">
    <property type="nucleotide sequence ID" value="NZ_CP046052.1"/>
</dbReference>
<accession>A0A6B8KDV7</accession>
<keyword evidence="5" id="KW-1185">Reference proteome</keyword>
<reference evidence="4 5" key="1">
    <citation type="submission" date="2019-11" db="EMBL/GenBank/DDBJ databases">
        <title>The genome sequence of Methylocystis heyeri.</title>
        <authorList>
            <person name="Oshkin I.Y."/>
            <person name="Miroshnikov K."/>
            <person name="Dedysh S.N."/>
        </authorList>
    </citation>
    <scope>NUCLEOTIDE SEQUENCE [LARGE SCALE GENOMIC DNA]</scope>
    <source>
        <strain evidence="4 5">H2</strain>
    </source>
</reference>
<dbReference type="AlphaFoldDB" id="A0A6B8KDV7"/>
<dbReference type="PANTHER" id="PTHR31223">
    <property type="entry name" value="LOG FAMILY PROTEIN YJL055W"/>
    <property type="match status" value="1"/>
</dbReference>